<protein>
    <submittedName>
        <fullName evidence="1">Uncharacterized protein</fullName>
    </submittedName>
</protein>
<evidence type="ECO:0000313" key="1">
    <source>
        <dbReference type="EMBL" id="SCP96133.1"/>
    </source>
</evidence>
<dbReference type="Proteomes" id="UP000199315">
    <property type="component" value="Unassembled WGS sequence"/>
</dbReference>
<name>A0A1D3TR55_9FIRM</name>
<sequence length="38" mass="4302">MIEIPESNNIARQLNEKIKGKTIGNVYFCPVCQPVPEK</sequence>
<evidence type="ECO:0000313" key="2">
    <source>
        <dbReference type="Proteomes" id="UP000199315"/>
    </source>
</evidence>
<accession>A0A1D3TR55</accession>
<dbReference type="EMBL" id="FMKA01000003">
    <property type="protein sequence ID" value="SCP96133.1"/>
    <property type="molecule type" value="Genomic_DNA"/>
</dbReference>
<dbReference type="STRING" id="1619234.SAMN05421730_1003213"/>
<reference evidence="1 2" key="1">
    <citation type="submission" date="2016-09" db="EMBL/GenBank/DDBJ databases">
        <authorList>
            <person name="Capua I."/>
            <person name="De Benedictis P."/>
            <person name="Joannis T."/>
            <person name="Lombin L.H."/>
            <person name="Cattoli G."/>
        </authorList>
    </citation>
    <scope>NUCLEOTIDE SEQUENCE [LARGE SCALE GENOMIC DNA]</scope>
    <source>
        <strain evidence="1 2">GluBS11</strain>
    </source>
</reference>
<proteinExistence type="predicted"/>
<organism evidence="1 2">
    <name type="scientific">Anaerobium acetethylicum</name>
    <dbReference type="NCBI Taxonomy" id="1619234"/>
    <lineage>
        <taxon>Bacteria</taxon>
        <taxon>Bacillati</taxon>
        <taxon>Bacillota</taxon>
        <taxon>Clostridia</taxon>
        <taxon>Lachnospirales</taxon>
        <taxon>Lachnospiraceae</taxon>
        <taxon>Anaerobium</taxon>
    </lineage>
</organism>
<keyword evidence="2" id="KW-1185">Reference proteome</keyword>
<dbReference type="AlphaFoldDB" id="A0A1D3TR55"/>
<gene>
    <name evidence="1" type="ORF">SAMN05421730_1003213</name>
</gene>